<dbReference type="AlphaFoldDB" id="A0AAW0A831"/>
<organism evidence="2 3">
    <name type="scientific">Favolaschia claudopus</name>
    <dbReference type="NCBI Taxonomy" id="2862362"/>
    <lineage>
        <taxon>Eukaryota</taxon>
        <taxon>Fungi</taxon>
        <taxon>Dikarya</taxon>
        <taxon>Basidiomycota</taxon>
        <taxon>Agaricomycotina</taxon>
        <taxon>Agaricomycetes</taxon>
        <taxon>Agaricomycetidae</taxon>
        <taxon>Agaricales</taxon>
        <taxon>Marasmiineae</taxon>
        <taxon>Mycenaceae</taxon>
        <taxon>Favolaschia</taxon>
    </lineage>
</organism>
<keyword evidence="3" id="KW-1185">Reference proteome</keyword>
<gene>
    <name evidence="2" type="ORF">R3P38DRAFT_1733526</name>
</gene>
<protein>
    <submittedName>
        <fullName evidence="2">Uncharacterized protein</fullName>
    </submittedName>
</protein>
<proteinExistence type="predicted"/>
<sequence>MSDKCASLTALSSENIGEDFLESQSIEEIFYRRGLSENLLSNPENDLNPGLDLEDSDSESERSFSLPYAESNGVDDSIIFPNLYIRDMPIRAQNNEIFSAGAASSSAIPFNPQMSISPLPLVSSAPDCATAEQVQPTGTFIVFPPEHGTSARLQDSLPNDVSYSEHDSLASHALEGFSVSIHWSSDAAMWIDDNWDNSLLVSIRNCGCGGPFATMISPEEPSLTIFGHYDDAQVAAMAEGLANYSGFPVMIQPQDNDPSLHLDLLSQHSGANSPNISPGIVCQGGSPANGPHERDVSSGPAGGDGQHIPGGAGNGNRNNGSGAPDPGGPSTNPGLNTAEPLSRNGFMGGGGGGGGGGEPSTAKDIWQSPLHDTHIGLSLKIDANLTYGINFDYTFKFIHVRNPEQEVDLTDFSRPLSQPEVFAFIEFKIETRPRETHVDRSYGSIGLLSHRKQSIFSRTFLPCGFDLPEQIYTHGEHRQYQRGLKGSAGFSQGSPLATMSASYNWNSEMTWSATDNKVMPKCRIDDENGDRWDKEDRSYTSYNIAYQPQTAQFNFRDRLAMPASSLEMKVGMGINLRPAGSKTPIPKISFVNRHQVLVWVFDPSLRPQIRGILVLISSLLDNIKTEEQLSIYEERDIELGKAAGLPSPQIVKDDKPGTIALSVAQVEKSTSHGSTKFRPFVKALSKRNRSAAKTPLQDVPPQEYLARDWDAYNNEWRTVL</sequence>
<feature type="compositionally biased region" description="Gly residues" evidence="1">
    <location>
        <begin position="300"/>
        <end position="314"/>
    </location>
</feature>
<feature type="compositionally biased region" description="Gly residues" evidence="1">
    <location>
        <begin position="346"/>
        <end position="358"/>
    </location>
</feature>
<dbReference type="EMBL" id="JAWWNJ010000079">
    <property type="protein sequence ID" value="KAK7002408.1"/>
    <property type="molecule type" value="Genomic_DNA"/>
</dbReference>
<evidence type="ECO:0000256" key="1">
    <source>
        <dbReference type="SAM" id="MobiDB-lite"/>
    </source>
</evidence>
<evidence type="ECO:0000313" key="2">
    <source>
        <dbReference type="EMBL" id="KAK7002408.1"/>
    </source>
</evidence>
<reference evidence="2 3" key="1">
    <citation type="journal article" date="2024" name="J Genomics">
        <title>Draft genome sequencing and assembly of Favolaschia claudopus CIRM-BRFM 2984 isolated from oak limbs.</title>
        <authorList>
            <person name="Navarro D."/>
            <person name="Drula E."/>
            <person name="Chaduli D."/>
            <person name="Cazenave R."/>
            <person name="Ahrendt S."/>
            <person name="Wang J."/>
            <person name="Lipzen A."/>
            <person name="Daum C."/>
            <person name="Barry K."/>
            <person name="Grigoriev I.V."/>
            <person name="Favel A."/>
            <person name="Rosso M.N."/>
            <person name="Martin F."/>
        </authorList>
    </citation>
    <scope>NUCLEOTIDE SEQUENCE [LARGE SCALE GENOMIC DNA]</scope>
    <source>
        <strain evidence="2 3">CIRM-BRFM 2984</strain>
    </source>
</reference>
<comment type="caution">
    <text evidence="2">The sequence shown here is derived from an EMBL/GenBank/DDBJ whole genome shotgun (WGS) entry which is preliminary data.</text>
</comment>
<dbReference type="Proteomes" id="UP001362999">
    <property type="component" value="Unassembled WGS sequence"/>
</dbReference>
<accession>A0AAW0A831</accession>
<feature type="compositionally biased region" description="Polar residues" evidence="1">
    <location>
        <begin position="266"/>
        <end position="276"/>
    </location>
</feature>
<evidence type="ECO:0000313" key="3">
    <source>
        <dbReference type="Proteomes" id="UP001362999"/>
    </source>
</evidence>
<feature type="region of interest" description="Disordered" evidence="1">
    <location>
        <begin position="41"/>
        <end position="64"/>
    </location>
</feature>
<name>A0AAW0A831_9AGAR</name>
<feature type="region of interest" description="Disordered" evidence="1">
    <location>
        <begin position="258"/>
        <end position="365"/>
    </location>
</feature>